<gene>
    <name evidence="1" type="ORF">FVE67_04440</name>
</gene>
<dbReference type="NCBIfam" id="TIGR04081">
    <property type="entry name" value="SbtA family thio(seleno)oxazole RiPP natural product precursor"/>
    <property type="match status" value="1"/>
</dbReference>
<dbReference type="AlphaFoldDB" id="A0A6H1WSF4"/>
<accession>A0A6H1WSF4</accession>
<dbReference type="InterPro" id="IPR023971">
    <property type="entry name" value="GSU1558/StbA-like"/>
</dbReference>
<name>A0A6H1WSF4_9BACT</name>
<dbReference type="Proteomes" id="UP000501253">
    <property type="component" value="Chromosome"/>
</dbReference>
<dbReference type="EMBL" id="CP042909">
    <property type="protein sequence ID" value="QJA06089.1"/>
    <property type="molecule type" value="Genomic_DNA"/>
</dbReference>
<reference evidence="1 2" key="1">
    <citation type="submission" date="2019-08" db="EMBL/GenBank/DDBJ databases">
        <title>Complete genome sequence of Thermosulfurimonas marina SU872T, an anaerobic thermophilic chemolithoautotrophic bacterium isolated from a shallow marine hydrothermal vent.</title>
        <authorList>
            <person name="Allioux M."/>
            <person name="Jebbar M."/>
            <person name="Slobodkina G."/>
            <person name="Slobodkin A."/>
            <person name="Moalic Y."/>
            <person name="Frolova A."/>
            <person name="Shao Z."/>
            <person name="Alain K."/>
        </authorList>
    </citation>
    <scope>NUCLEOTIDE SEQUENCE [LARGE SCALE GENOMIC DNA]</scope>
    <source>
        <strain evidence="1 2">SU872</strain>
    </source>
</reference>
<dbReference type="KEGG" id="tmai:FVE67_04440"/>
<sequence length="34" mass="3335">MKEKELRKLLAGLSLSALLAGGGLAAAPVLAQSG</sequence>
<organism evidence="1 2">
    <name type="scientific">Thermosulfurimonas marina</name>
    <dbReference type="NCBI Taxonomy" id="2047767"/>
    <lineage>
        <taxon>Bacteria</taxon>
        <taxon>Pseudomonadati</taxon>
        <taxon>Thermodesulfobacteriota</taxon>
        <taxon>Thermodesulfobacteria</taxon>
        <taxon>Thermodesulfobacteriales</taxon>
        <taxon>Thermodesulfobacteriaceae</taxon>
        <taxon>Thermosulfurimonas</taxon>
    </lineage>
</organism>
<protein>
    <submittedName>
        <fullName evidence="1">Uncharacterized protein</fullName>
    </submittedName>
</protein>
<evidence type="ECO:0000313" key="2">
    <source>
        <dbReference type="Proteomes" id="UP000501253"/>
    </source>
</evidence>
<proteinExistence type="predicted"/>
<evidence type="ECO:0000313" key="1">
    <source>
        <dbReference type="EMBL" id="QJA06089.1"/>
    </source>
</evidence>
<keyword evidence="2" id="KW-1185">Reference proteome</keyword>